<dbReference type="Proteomes" id="UP000319817">
    <property type="component" value="Chromosome"/>
</dbReference>
<dbReference type="GO" id="GO:0005524">
    <property type="term" value="F:ATP binding"/>
    <property type="evidence" value="ECO:0007669"/>
    <property type="project" value="InterPro"/>
</dbReference>
<dbReference type="SUPFAM" id="SSF140990">
    <property type="entry name" value="FtsH protease domain-like"/>
    <property type="match status" value="1"/>
</dbReference>
<keyword evidence="2" id="KW-0378">Hydrolase</keyword>
<dbReference type="InterPro" id="IPR000642">
    <property type="entry name" value="Peptidase_M41"/>
</dbReference>
<dbReference type="Pfam" id="PF01434">
    <property type="entry name" value="Peptidase_M41"/>
    <property type="match status" value="1"/>
</dbReference>
<feature type="domain" description="Peptidase M41" evidence="1">
    <location>
        <begin position="1"/>
        <end position="101"/>
    </location>
</feature>
<evidence type="ECO:0000313" key="3">
    <source>
        <dbReference type="Proteomes" id="UP000319817"/>
    </source>
</evidence>
<proteinExistence type="predicted"/>
<dbReference type="Gene3D" id="1.20.58.760">
    <property type="entry name" value="Peptidase M41"/>
    <property type="match status" value="1"/>
</dbReference>
<keyword evidence="3" id="KW-1185">Reference proteome</keyword>
<dbReference type="AlphaFoldDB" id="A0A517NQU5"/>
<reference evidence="2 3" key="1">
    <citation type="submission" date="2019-02" db="EMBL/GenBank/DDBJ databases">
        <title>Deep-cultivation of Planctomycetes and their phenomic and genomic characterization uncovers novel biology.</title>
        <authorList>
            <person name="Wiegand S."/>
            <person name="Jogler M."/>
            <person name="Boedeker C."/>
            <person name="Pinto D."/>
            <person name="Vollmers J."/>
            <person name="Rivas-Marin E."/>
            <person name="Kohn T."/>
            <person name="Peeters S.H."/>
            <person name="Heuer A."/>
            <person name="Rast P."/>
            <person name="Oberbeckmann S."/>
            <person name="Bunk B."/>
            <person name="Jeske O."/>
            <person name="Meyerdierks A."/>
            <person name="Storesund J.E."/>
            <person name="Kallscheuer N."/>
            <person name="Luecker S."/>
            <person name="Lage O.M."/>
            <person name="Pohl T."/>
            <person name="Merkel B.J."/>
            <person name="Hornburger P."/>
            <person name="Mueller R.-W."/>
            <person name="Bruemmer F."/>
            <person name="Labrenz M."/>
            <person name="Spormann A.M."/>
            <person name="Op den Camp H."/>
            <person name="Overmann J."/>
            <person name="Amann R."/>
            <person name="Jetten M.S.M."/>
            <person name="Mascher T."/>
            <person name="Medema M.H."/>
            <person name="Devos D.P."/>
            <person name="Kaster A.-K."/>
            <person name="Ovreas L."/>
            <person name="Rohde M."/>
            <person name="Galperin M.Y."/>
            <person name="Jogler C."/>
        </authorList>
    </citation>
    <scope>NUCLEOTIDE SEQUENCE [LARGE SCALE GENOMIC DNA]</scope>
    <source>
        <strain evidence="2 3">K23_9</strain>
    </source>
</reference>
<dbReference type="EC" id="3.4.24.-" evidence="2"/>
<protein>
    <submittedName>
        <fullName evidence="2">ATP-dependent zinc metalloprotease FtsH 3</fullName>
        <ecNumber evidence="2">3.4.24.-</ecNumber>
    </submittedName>
</protein>
<dbReference type="GO" id="GO:0004222">
    <property type="term" value="F:metalloendopeptidase activity"/>
    <property type="evidence" value="ECO:0007669"/>
    <property type="project" value="InterPro"/>
</dbReference>
<dbReference type="PANTHER" id="PTHR23076:SF110">
    <property type="entry name" value="INACTIVE ATP-DEPENDENT ZINC METALLOPROTEASE FTSHI 3, CHLOROPLASTIC-RELATED"/>
    <property type="match status" value="1"/>
</dbReference>
<evidence type="ECO:0000313" key="2">
    <source>
        <dbReference type="EMBL" id="QDT09492.1"/>
    </source>
</evidence>
<keyword evidence="2" id="KW-0645">Protease</keyword>
<gene>
    <name evidence="2" type="primary">ftsH3</name>
    <name evidence="2" type="ORF">K239x_14380</name>
</gene>
<accession>A0A517NQU5</accession>
<sequence>MTDQELNATAYHEAGHAVMAFSLGRPVEKVTIVPGKMQFGGTRLGACKIQKGRTKSTKDWLEDEAIILLAGMVAESHFTGKYCTAGAAQDLRAVERLAESRLGSSFGNQRQFDRLIKRWIDKTHYILEDEIYQKAIRWIAEELIEKSTVSGRAVRHFFNQANRSK</sequence>
<keyword evidence="2" id="KW-0482">Metalloprotease</keyword>
<dbReference type="RefSeq" id="WP_419189758.1">
    <property type="nucleotide sequence ID" value="NZ_CP036526.1"/>
</dbReference>
<evidence type="ECO:0000259" key="1">
    <source>
        <dbReference type="Pfam" id="PF01434"/>
    </source>
</evidence>
<name>A0A517NQU5_9BACT</name>
<dbReference type="EMBL" id="CP036526">
    <property type="protein sequence ID" value="QDT09492.1"/>
    <property type="molecule type" value="Genomic_DNA"/>
</dbReference>
<dbReference type="PANTHER" id="PTHR23076">
    <property type="entry name" value="METALLOPROTEASE M41 FTSH"/>
    <property type="match status" value="1"/>
</dbReference>
<organism evidence="2 3">
    <name type="scientific">Stieleria marina</name>
    <dbReference type="NCBI Taxonomy" id="1930275"/>
    <lineage>
        <taxon>Bacteria</taxon>
        <taxon>Pseudomonadati</taxon>
        <taxon>Planctomycetota</taxon>
        <taxon>Planctomycetia</taxon>
        <taxon>Pirellulales</taxon>
        <taxon>Pirellulaceae</taxon>
        <taxon>Stieleria</taxon>
    </lineage>
</organism>
<dbReference type="GO" id="GO:0004176">
    <property type="term" value="F:ATP-dependent peptidase activity"/>
    <property type="evidence" value="ECO:0007669"/>
    <property type="project" value="InterPro"/>
</dbReference>
<dbReference type="GO" id="GO:0006508">
    <property type="term" value="P:proteolysis"/>
    <property type="evidence" value="ECO:0007669"/>
    <property type="project" value="UniProtKB-KW"/>
</dbReference>
<dbReference type="InterPro" id="IPR037219">
    <property type="entry name" value="Peptidase_M41-like"/>
</dbReference>